<dbReference type="GO" id="GO:0008270">
    <property type="term" value="F:zinc ion binding"/>
    <property type="evidence" value="ECO:0007669"/>
    <property type="project" value="UniProtKB-UniRule"/>
</dbReference>
<gene>
    <name evidence="10" type="ORF">FOZ60_001822</name>
</gene>
<dbReference type="EMBL" id="JABANP010000013">
    <property type="protein sequence ID" value="KAF4696143.1"/>
    <property type="molecule type" value="Genomic_DNA"/>
</dbReference>
<keyword evidence="8" id="KW-0732">Signal</keyword>
<dbReference type="Proteomes" id="UP000541610">
    <property type="component" value="Unassembled WGS sequence"/>
</dbReference>
<dbReference type="Gene3D" id="3.10.200.10">
    <property type="entry name" value="Alpha carbonic anhydrase"/>
    <property type="match status" value="2"/>
</dbReference>
<dbReference type="PROSITE" id="PS00162">
    <property type="entry name" value="ALPHA_CA_1"/>
    <property type="match status" value="2"/>
</dbReference>
<evidence type="ECO:0000256" key="3">
    <source>
        <dbReference type="ARBA" id="ARBA00012925"/>
    </source>
</evidence>
<evidence type="ECO:0000256" key="1">
    <source>
        <dbReference type="ARBA" id="ARBA00002904"/>
    </source>
</evidence>
<comment type="catalytic activity">
    <reaction evidence="7 8">
        <text>hydrogencarbonate + H(+) = CO2 + H2O</text>
        <dbReference type="Rhea" id="RHEA:10748"/>
        <dbReference type="ChEBI" id="CHEBI:15377"/>
        <dbReference type="ChEBI" id="CHEBI:15378"/>
        <dbReference type="ChEBI" id="CHEBI:16526"/>
        <dbReference type="ChEBI" id="CHEBI:17544"/>
        <dbReference type="EC" id="4.2.1.1"/>
    </reaction>
</comment>
<dbReference type="InterPro" id="IPR023561">
    <property type="entry name" value="Carbonic_anhydrase_a-class"/>
</dbReference>
<evidence type="ECO:0000259" key="9">
    <source>
        <dbReference type="PROSITE" id="PS51144"/>
    </source>
</evidence>
<name>A0A7J6PIY7_PEROL</name>
<keyword evidence="4 8" id="KW-0479">Metal-binding</keyword>
<dbReference type="SMART" id="SM01057">
    <property type="entry name" value="Carb_anhydrase"/>
    <property type="match status" value="2"/>
</dbReference>
<reference evidence="10 11" key="1">
    <citation type="submission" date="2020-04" db="EMBL/GenBank/DDBJ databases">
        <title>Perkinsus olseni comparative genomics.</title>
        <authorList>
            <person name="Bogema D.R."/>
        </authorList>
    </citation>
    <scope>NUCLEOTIDE SEQUENCE [LARGE SCALE GENOMIC DNA]</scope>
    <source>
        <strain evidence="10">00978-12</strain>
    </source>
</reference>
<comment type="similarity">
    <text evidence="2 8">Belongs to the alpha-carbonic anhydrase family.</text>
</comment>
<evidence type="ECO:0000256" key="6">
    <source>
        <dbReference type="ARBA" id="ARBA00023239"/>
    </source>
</evidence>
<evidence type="ECO:0000256" key="8">
    <source>
        <dbReference type="RuleBase" id="RU367011"/>
    </source>
</evidence>
<comment type="caution">
    <text evidence="10">The sequence shown here is derived from an EMBL/GenBank/DDBJ whole genome shotgun (WGS) entry which is preliminary data.</text>
</comment>
<evidence type="ECO:0000256" key="5">
    <source>
        <dbReference type="ARBA" id="ARBA00022833"/>
    </source>
</evidence>
<keyword evidence="5 8" id="KW-0862">Zinc</keyword>
<evidence type="ECO:0000256" key="4">
    <source>
        <dbReference type="ARBA" id="ARBA00022723"/>
    </source>
</evidence>
<dbReference type="InterPro" id="IPR018338">
    <property type="entry name" value="Carbonic_anhydrase_a-class_CS"/>
</dbReference>
<evidence type="ECO:0000313" key="10">
    <source>
        <dbReference type="EMBL" id="KAF4696143.1"/>
    </source>
</evidence>
<sequence length="525" mass="56946">MKCLAVASIGLYQIALAATGSDWSYDDQSAWPGMCAEGKSQSPISIETAAVDQSVILEDLQINYGPIDDAGLSISNYGISVSVDDDQKEYNIGNVRMYEEDTFVLDHFHAHWGLTDESGSEHLLEGMAYPMEVHFVHYNEKYGSVGDAKGKAGGLAVLGVFFEIGEFNPEVEKIHEAIIAGSDTVDSIDLYGLIPEDAGTKFFGYDGSLTTPTCDENLLWHVAKTTMTMSEDQMKMLRSAVGPDGDVIAPNYRDAQPLNGLASPPPSMKCFTVASIGLYQIALAATGSDWSYDDQSAWPGMCAEGKSQSPISIETAAVDQSVILEDLQINYGVIGRPTLSVSDHGIDVSTADGAKGYNIANVREYQDDTFVLDGFHAHWGLTDESGSEHLLEGMAYPMEVHFVHYNEKYGSVGDAKGKAGGLAVLGVFFEIGDANPEVEKILEAVKTGSDTVDSIDLYGLIPEDAGTKFFGYDGSLTTPTCDENLLWHVAKTTMTMSEDQMKMLRSAVGPRWRCHRPPTIEMLNH</sequence>
<dbReference type="EC" id="4.2.1.1" evidence="3 8"/>
<dbReference type="PANTHER" id="PTHR18952:SF265">
    <property type="entry name" value="CARBONIC ANHYDRASE"/>
    <property type="match status" value="1"/>
</dbReference>
<dbReference type="OrthoDB" id="5986706at2759"/>
<accession>A0A7J6PIY7</accession>
<keyword evidence="6 8" id="KW-0456">Lyase</keyword>
<dbReference type="Pfam" id="PF00194">
    <property type="entry name" value="Carb_anhydrase"/>
    <property type="match status" value="2"/>
</dbReference>
<dbReference type="GO" id="GO:0004089">
    <property type="term" value="F:carbonate dehydratase activity"/>
    <property type="evidence" value="ECO:0007669"/>
    <property type="project" value="UniProtKB-UniRule"/>
</dbReference>
<organism evidence="10 11">
    <name type="scientific">Perkinsus olseni</name>
    <name type="common">Perkinsus atlanticus</name>
    <dbReference type="NCBI Taxonomy" id="32597"/>
    <lineage>
        <taxon>Eukaryota</taxon>
        <taxon>Sar</taxon>
        <taxon>Alveolata</taxon>
        <taxon>Perkinsozoa</taxon>
        <taxon>Perkinsea</taxon>
        <taxon>Perkinsida</taxon>
        <taxon>Perkinsidae</taxon>
        <taxon>Perkinsus</taxon>
    </lineage>
</organism>
<protein>
    <recommendedName>
        <fullName evidence="3 8">Carbonic anhydrase</fullName>
        <ecNumber evidence="3 8">4.2.1.1</ecNumber>
    </recommendedName>
</protein>
<feature type="domain" description="Alpha-carbonic anhydrase" evidence="9">
    <location>
        <begin position="288"/>
        <end position="525"/>
    </location>
</feature>
<dbReference type="SUPFAM" id="SSF51069">
    <property type="entry name" value="Carbonic anhydrase"/>
    <property type="match status" value="2"/>
</dbReference>
<feature type="chain" id="PRO_5029931040" description="Carbonic anhydrase" evidence="8">
    <location>
        <begin position="18"/>
        <end position="525"/>
    </location>
</feature>
<feature type="domain" description="Alpha-carbonic anhydrase" evidence="9">
    <location>
        <begin position="21"/>
        <end position="267"/>
    </location>
</feature>
<dbReference type="AlphaFoldDB" id="A0A7J6PIY7"/>
<dbReference type="InterPro" id="IPR001148">
    <property type="entry name" value="CA_dom"/>
</dbReference>
<comment type="cofactor">
    <cofactor evidence="8">
        <name>Zn(2+)</name>
        <dbReference type="ChEBI" id="CHEBI:29105"/>
    </cofactor>
</comment>
<dbReference type="CDD" id="cd00326">
    <property type="entry name" value="alpha_CA"/>
    <property type="match status" value="2"/>
</dbReference>
<dbReference type="PANTHER" id="PTHR18952">
    <property type="entry name" value="CARBONIC ANHYDRASE"/>
    <property type="match status" value="1"/>
</dbReference>
<comment type="function">
    <text evidence="1 8">Reversible hydration of carbon dioxide.</text>
</comment>
<evidence type="ECO:0000313" key="11">
    <source>
        <dbReference type="Proteomes" id="UP000541610"/>
    </source>
</evidence>
<dbReference type="PROSITE" id="PS51144">
    <property type="entry name" value="ALPHA_CA_2"/>
    <property type="match status" value="2"/>
</dbReference>
<dbReference type="InterPro" id="IPR036398">
    <property type="entry name" value="CA_dom_sf"/>
</dbReference>
<evidence type="ECO:0000256" key="2">
    <source>
        <dbReference type="ARBA" id="ARBA00010718"/>
    </source>
</evidence>
<feature type="signal peptide" evidence="8">
    <location>
        <begin position="1"/>
        <end position="17"/>
    </location>
</feature>
<proteinExistence type="inferred from homology"/>
<evidence type="ECO:0000256" key="7">
    <source>
        <dbReference type="ARBA" id="ARBA00048348"/>
    </source>
</evidence>